<dbReference type="SMART" id="SM00342">
    <property type="entry name" value="HTH_ARAC"/>
    <property type="match status" value="1"/>
</dbReference>
<dbReference type="AlphaFoldDB" id="A0A176SYL6"/>
<comment type="caution">
    <text evidence="5">The sequence shown here is derived from an EMBL/GenBank/DDBJ whole genome shotgun (WGS) entry which is preliminary data.</text>
</comment>
<dbReference type="STRING" id="1333662.LPB303_15640"/>
<dbReference type="PROSITE" id="PS01124">
    <property type="entry name" value="HTH_ARAC_FAMILY_2"/>
    <property type="match status" value="1"/>
</dbReference>
<dbReference type="GO" id="GO:0003700">
    <property type="term" value="F:DNA-binding transcription factor activity"/>
    <property type="evidence" value="ECO:0007669"/>
    <property type="project" value="InterPro"/>
</dbReference>
<organism evidence="5 6">
    <name type="scientific">Polaribacter atrinae</name>
    <dbReference type="NCBI Taxonomy" id="1333662"/>
    <lineage>
        <taxon>Bacteria</taxon>
        <taxon>Pseudomonadati</taxon>
        <taxon>Bacteroidota</taxon>
        <taxon>Flavobacteriia</taxon>
        <taxon>Flavobacteriales</taxon>
        <taxon>Flavobacteriaceae</taxon>
    </lineage>
</organism>
<sequence length="289" mass="33319">MKNIPNISFKSNANSKDFEFINLSHLFTRIFTDLDHNPELPHRISFFALLIVTNGTGKHQIDLKDYNLSAGSVLKIAKGQVHAFQKNPKYEGFLIIFTEDFVLNYFSKSSINLISHLYNYHTTSPITNDKESNDIFLNQLVEELTTENSFAKKNIIASLLNIYLLKLEGKSNTSELKKHKLKQYDTFINFKNLVESDYTKTRNVKDYANKLLISTKHLNQTVRDFTLNTAKSFIDAYVILEAKRAIVSTEKSLKEIAFELGFDEVTNFTKFFKNKMGISPKSFRKNQLT</sequence>
<dbReference type="RefSeq" id="WP_068452316.1">
    <property type="nucleotide sequence ID" value="NZ_CP150660.1"/>
</dbReference>
<dbReference type="InterPro" id="IPR003313">
    <property type="entry name" value="AraC-bd"/>
</dbReference>
<evidence type="ECO:0000256" key="2">
    <source>
        <dbReference type="ARBA" id="ARBA00023125"/>
    </source>
</evidence>
<dbReference type="Pfam" id="PF12833">
    <property type="entry name" value="HTH_18"/>
    <property type="match status" value="1"/>
</dbReference>
<protein>
    <submittedName>
        <fullName evidence="5">AraC family transcriptional regulator</fullName>
    </submittedName>
</protein>
<dbReference type="GO" id="GO:0043565">
    <property type="term" value="F:sequence-specific DNA binding"/>
    <property type="evidence" value="ECO:0007669"/>
    <property type="project" value="InterPro"/>
</dbReference>
<reference evidence="5 6" key="1">
    <citation type="submission" date="2016-02" db="EMBL/GenBank/DDBJ databases">
        <title>Draft genome sequence of Polaribacter atrinae KACC17473.</title>
        <authorList>
            <person name="Shin S.-K."/>
            <person name="Yi H."/>
        </authorList>
    </citation>
    <scope>NUCLEOTIDE SEQUENCE [LARGE SCALE GENOMIC DNA]</scope>
    <source>
        <strain evidence="5 6">KACC 17473</strain>
    </source>
</reference>
<dbReference type="Proteomes" id="UP000076923">
    <property type="component" value="Unassembled WGS sequence"/>
</dbReference>
<dbReference type="OrthoDB" id="1096411at2"/>
<feature type="domain" description="HTH araC/xylS-type" evidence="4">
    <location>
        <begin position="188"/>
        <end position="286"/>
    </location>
</feature>
<keyword evidence="3" id="KW-0804">Transcription</keyword>
<keyword evidence="2" id="KW-0238">DNA-binding</keyword>
<dbReference type="InterPro" id="IPR018060">
    <property type="entry name" value="HTH_AraC"/>
</dbReference>
<dbReference type="SUPFAM" id="SSF46689">
    <property type="entry name" value="Homeodomain-like"/>
    <property type="match status" value="1"/>
</dbReference>
<dbReference type="SUPFAM" id="SSF51215">
    <property type="entry name" value="Regulatory protein AraC"/>
    <property type="match status" value="1"/>
</dbReference>
<evidence type="ECO:0000256" key="1">
    <source>
        <dbReference type="ARBA" id="ARBA00023015"/>
    </source>
</evidence>
<dbReference type="InterPro" id="IPR009057">
    <property type="entry name" value="Homeodomain-like_sf"/>
</dbReference>
<dbReference type="InterPro" id="IPR037923">
    <property type="entry name" value="HTH-like"/>
</dbReference>
<proteinExistence type="predicted"/>
<dbReference type="PRINTS" id="PR00032">
    <property type="entry name" value="HTHARAC"/>
</dbReference>
<evidence type="ECO:0000313" key="6">
    <source>
        <dbReference type="Proteomes" id="UP000076923"/>
    </source>
</evidence>
<keyword evidence="6" id="KW-1185">Reference proteome</keyword>
<dbReference type="PANTHER" id="PTHR43280:SF32">
    <property type="entry name" value="TRANSCRIPTIONAL REGULATORY PROTEIN"/>
    <property type="match status" value="1"/>
</dbReference>
<dbReference type="Gene3D" id="1.10.10.60">
    <property type="entry name" value="Homeodomain-like"/>
    <property type="match status" value="1"/>
</dbReference>
<dbReference type="Pfam" id="PF02311">
    <property type="entry name" value="AraC_binding"/>
    <property type="match status" value="1"/>
</dbReference>
<dbReference type="InterPro" id="IPR020449">
    <property type="entry name" value="Tscrpt_reg_AraC-type_HTH"/>
</dbReference>
<keyword evidence="1" id="KW-0805">Transcription regulation</keyword>
<evidence type="ECO:0000313" key="5">
    <source>
        <dbReference type="EMBL" id="OAD40689.1"/>
    </source>
</evidence>
<dbReference type="EMBL" id="LVWE01000085">
    <property type="protein sequence ID" value="OAD40689.1"/>
    <property type="molecule type" value="Genomic_DNA"/>
</dbReference>
<evidence type="ECO:0000256" key="3">
    <source>
        <dbReference type="ARBA" id="ARBA00023163"/>
    </source>
</evidence>
<accession>A0A176SYL6</accession>
<gene>
    <name evidence="5" type="ORF">LPB303_15640</name>
</gene>
<name>A0A176SYL6_9FLAO</name>
<evidence type="ECO:0000259" key="4">
    <source>
        <dbReference type="PROSITE" id="PS01124"/>
    </source>
</evidence>
<dbReference type="PANTHER" id="PTHR43280">
    <property type="entry name" value="ARAC-FAMILY TRANSCRIPTIONAL REGULATOR"/>
    <property type="match status" value="1"/>
</dbReference>